<dbReference type="PANTHER" id="PTHR43369">
    <property type="entry name" value="PHOSPHORIBOSYLGLYCINAMIDE FORMYLTRANSFERASE"/>
    <property type="match status" value="1"/>
</dbReference>
<dbReference type="NCBIfam" id="TIGR00639">
    <property type="entry name" value="PurN"/>
    <property type="match status" value="1"/>
</dbReference>
<evidence type="ECO:0000256" key="3">
    <source>
        <dbReference type="ARBA" id="ARBA00022755"/>
    </source>
</evidence>
<feature type="binding site" evidence="4">
    <location>
        <begin position="37"/>
        <end position="39"/>
    </location>
    <ligand>
        <name>N(1)-(5-phospho-beta-D-ribosyl)glycinamide</name>
        <dbReference type="ChEBI" id="CHEBI:143788"/>
    </ligand>
</feature>
<dbReference type="InterPro" id="IPR004607">
    <property type="entry name" value="GART"/>
</dbReference>
<keyword evidence="2 4" id="KW-0808">Transferase</keyword>
<dbReference type="SUPFAM" id="SSF53328">
    <property type="entry name" value="Formyltransferase"/>
    <property type="match status" value="1"/>
</dbReference>
<evidence type="ECO:0000313" key="7">
    <source>
        <dbReference type="Proteomes" id="UP000667802"/>
    </source>
</evidence>
<evidence type="ECO:0000256" key="4">
    <source>
        <dbReference type="HAMAP-Rule" id="MF_01930"/>
    </source>
</evidence>
<dbReference type="GO" id="GO:0005829">
    <property type="term" value="C:cytosol"/>
    <property type="evidence" value="ECO:0007669"/>
    <property type="project" value="TreeGrafter"/>
</dbReference>
<comment type="function">
    <text evidence="4">Catalyzes the transfer of a formyl group from 10-formyltetrahydrofolate to 5-phospho-ribosyl-glycinamide (GAR), producing 5-phospho-ribosyl-N-formylglycinamide (FGAR) and tetrahydrofolate.</text>
</comment>
<dbReference type="PANTHER" id="PTHR43369:SF2">
    <property type="entry name" value="PHOSPHORIBOSYLGLYCINAMIDE FORMYLTRANSFERASE"/>
    <property type="match status" value="1"/>
</dbReference>
<protein>
    <recommendedName>
        <fullName evidence="4">Phosphoribosylglycinamide formyltransferase</fullName>
        <ecNumber evidence="4">2.1.2.2</ecNumber>
    </recommendedName>
    <alternativeName>
        <fullName evidence="4">5'-phosphoribosylglycinamide transformylase</fullName>
    </alternativeName>
    <alternativeName>
        <fullName evidence="4">GAR transformylase</fullName>
        <shortName evidence="4">GART</shortName>
    </alternativeName>
</protein>
<dbReference type="RefSeq" id="WP_208340115.1">
    <property type="nucleotide sequence ID" value="NZ_CAWQFN010000602.1"/>
</dbReference>
<organism evidence="6 7">
    <name type="scientific">Aetokthonos hydrillicola Thurmond2011</name>
    <dbReference type="NCBI Taxonomy" id="2712845"/>
    <lineage>
        <taxon>Bacteria</taxon>
        <taxon>Bacillati</taxon>
        <taxon>Cyanobacteriota</taxon>
        <taxon>Cyanophyceae</taxon>
        <taxon>Nostocales</taxon>
        <taxon>Hapalosiphonaceae</taxon>
        <taxon>Aetokthonos</taxon>
    </lineage>
</organism>
<dbReference type="EC" id="2.1.2.2" evidence="4"/>
<dbReference type="GO" id="GO:0004644">
    <property type="term" value="F:phosphoribosylglycinamide formyltransferase activity"/>
    <property type="evidence" value="ECO:0007669"/>
    <property type="project" value="UniProtKB-UniRule"/>
</dbReference>
<evidence type="ECO:0000256" key="1">
    <source>
        <dbReference type="ARBA" id="ARBA00005054"/>
    </source>
</evidence>
<dbReference type="InterPro" id="IPR036477">
    <property type="entry name" value="Formyl_transf_N_sf"/>
</dbReference>
<comment type="pathway">
    <text evidence="1 4">Purine metabolism; IMP biosynthesis via de novo pathway; N(2)-formyl-N(1)-(5-phospho-D-ribosyl)glycinamide from N(1)-(5-phospho-D-ribosyl)glycinamide (10-formyl THF route): step 1/1.</text>
</comment>
<dbReference type="EMBL" id="JAALHA020000007">
    <property type="protein sequence ID" value="MDR9896113.1"/>
    <property type="molecule type" value="Genomic_DNA"/>
</dbReference>
<dbReference type="AlphaFoldDB" id="A0AAP5IAC1"/>
<keyword evidence="3 4" id="KW-0658">Purine biosynthesis</keyword>
<accession>A0AAP5IAC1</accession>
<dbReference type="HAMAP" id="MF_01930">
    <property type="entry name" value="PurN"/>
    <property type="match status" value="1"/>
</dbReference>
<comment type="similarity">
    <text evidence="4">Belongs to the GART family.</text>
</comment>
<feature type="binding site" evidence="4">
    <location>
        <begin position="115"/>
        <end position="118"/>
    </location>
    <ligand>
        <name>(6R)-10-formyltetrahydrofolate</name>
        <dbReference type="ChEBI" id="CHEBI:195366"/>
    </ligand>
</feature>
<sequence>MTLCPDSTVSLISPSIVNHAFCSDAPLKLGIMASGNGSNFEAIAQAIKDGQLFAEIQVLIYNNPDAYAAVRANNWGVPSILVNHRDYKNREEFDKQIVQILQQHNIEWVIMAGWMRLVTPVLLDAFPNKIINIHPSLLPSFKGTHAVEQALSAGVKITGCTVHLLSLEMDSGPILMQAAVPVLPDDTPETLHARIQIQEHRILPMAICALLSSEAIALAVQTQP</sequence>
<evidence type="ECO:0000313" key="6">
    <source>
        <dbReference type="EMBL" id="MDR9896113.1"/>
    </source>
</evidence>
<gene>
    <name evidence="4 6" type="primary">purN</name>
    <name evidence="6" type="ORF">G7B40_016300</name>
</gene>
<feature type="site" description="Raises pKa of active site His" evidence="4">
    <location>
        <position position="170"/>
    </location>
</feature>
<feature type="binding site" evidence="4">
    <location>
        <position position="90"/>
    </location>
    <ligand>
        <name>(6R)-10-formyltetrahydrofolate</name>
        <dbReference type="ChEBI" id="CHEBI:195366"/>
    </ligand>
</feature>
<feature type="active site" description="Proton donor" evidence="4">
    <location>
        <position position="134"/>
    </location>
</feature>
<reference evidence="7" key="1">
    <citation type="journal article" date="2021" name="Science">
        <title>Hunting the eagle killer: A cyanobacterial neurotoxin causes vacuolar myelinopathy.</title>
        <authorList>
            <person name="Breinlinger S."/>
            <person name="Phillips T.J."/>
            <person name="Haram B.N."/>
            <person name="Mares J."/>
            <person name="Martinez Yerena J.A."/>
            <person name="Hrouzek P."/>
            <person name="Sobotka R."/>
            <person name="Henderson W.M."/>
            <person name="Schmieder P."/>
            <person name="Williams S.M."/>
            <person name="Lauderdale J.D."/>
            <person name="Wilde H.D."/>
            <person name="Gerrin W."/>
            <person name="Kust A."/>
            <person name="Washington J.W."/>
            <person name="Wagner C."/>
            <person name="Geier B."/>
            <person name="Liebeke M."/>
            <person name="Enke H."/>
            <person name="Niedermeyer T.H.J."/>
            <person name="Wilde S.B."/>
        </authorList>
    </citation>
    <scope>NUCLEOTIDE SEQUENCE [LARGE SCALE GENOMIC DNA]</scope>
    <source>
        <strain evidence="7">Thurmond2011</strain>
    </source>
</reference>
<dbReference type="CDD" id="cd08645">
    <property type="entry name" value="FMT_core_GART"/>
    <property type="match status" value="1"/>
</dbReference>
<feature type="domain" description="Formyl transferase N-terminal" evidence="5">
    <location>
        <begin position="29"/>
        <end position="207"/>
    </location>
</feature>
<dbReference type="InterPro" id="IPR002376">
    <property type="entry name" value="Formyl_transf_N"/>
</dbReference>
<name>A0AAP5IAC1_9CYAN</name>
<dbReference type="Gene3D" id="3.40.50.170">
    <property type="entry name" value="Formyl transferase, N-terminal domain"/>
    <property type="match status" value="1"/>
</dbReference>
<evidence type="ECO:0000259" key="5">
    <source>
        <dbReference type="Pfam" id="PF00551"/>
    </source>
</evidence>
<dbReference type="Proteomes" id="UP000667802">
    <property type="component" value="Unassembled WGS sequence"/>
</dbReference>
<comment type="caution">
    <text evidence="6">The sequence shown here is derived from an EMBL/GenBank/DDBJ whole genome shotgun (WGS) entry which is preliminary data.</text>
</comment>
<dbReference type="Pfam" id="PF00551">
    <property type="entry name" value="Formyl_trans_N"/>
    <property type="match status" value="1"/>
</dbReference>
<dbReference type="GO" id="GO:0006189">
    <property type="term" value="P:'de novo' IMP biosynthetic process"/>
    <property type="evidence" value="ECO:0007669"/>
    <property type="project" value="UniProtKB-UniRule"/>
</dbReference>
<comment type="catalytic activity">
    <reaction evidence="4">
        <text>N(1)-(5-phospho-beta-D-ribosyl)glycinamide + (6R)-10-formyltetrahydrofolate = N(2)-formyl-N(1)-(5-phospho-beta-D-ribosyl)glycinamide + (6S)-5,6,7,8-tetrahydrofolate + H(+)</text>
        <dbReference type="Rhea" id="RHEA:15053"/>
        <dbReference type="ChEBI" id="CHEBI:15378"/>
        <dbReference type="ChEBI" id="CHEBI:57453"/>
        <dbReference type="ChEBI" id="CHEBI:143788"/>
        <dbReference type="ChEBI" id="CHEBI:147286"/>
        <dbReference type="ChEBI" id="CHEBI:195366"/>
        <dbReference type="EC" id="2.1.2.2"/>
    </reaction>
</comment>
<evidence type="ECO:0000256" key="2">
    <source>
        <dbReference type="ARBA" id="ARBA00022679"/>
    </source>
</evidence>
<proteinExistence type="inferred from homology"/>
<feature type="binding site" evidence="4">
    <location>
        <position position="132"/>
    </location>
    <ligand>
        <name>(6R)-10-formyltetrahydrofolate</name>
        <dbReference type="ChEBI" id="CHEBI:195366"/>
    </ligand>
</feature>
<keyword evidence="7" id="KW-1185">Reference proteome</keyword>